<reference evidence="4 5" key="1">
    <citation type="submission" date="2019-10" db="EMBL/GenBank/DDBJ databases">
        <authorList>
            <person name="Palmer J.M."/>
        </authorList>
    </citation>
    <scope>NUCLEOTIDE SEQUENCE [LARGE SCALE GENOMIC DNA]</scope>
    <source>
        <strain evidence="4 5">TWF506</strain>
    </source>
</reference>
<evidence type="ECO:0000259" key="3">
    <source>
        <dbReference type="PROSITE" id="PS51061"/>
    </source>
</evidence>
<dbReference type="InterPro" id="IPR000467">
    <property type="entry name" value="G_patch_dom"/>
</dbReference>
<dbReference type="Proteomes" id="UP001307849">
    <property type="component" value="Unassembled WGS sequence"/>
</dbReference>
<name>A0AAN8NRE7_9PEZI</name>
<proteinExistence type="predicted"/>
<feature type="compositionally biased region" description="Polar residues" evidence="1">
    <location>
        <begin position="609"/>
        <end position="633"/>
    </location>
</feature>
<feature type="domain" description="R3H" evidence="3">
    <location>
        <begin position="529"/>
        <end position="592"/>
    </location>
</feature>
<gene>
    <name evidence="4" type="ORF">TWF506_000662</name>
</gene>
<dbReference type="Gene3D" id="3.30.1370.50">
    <property type="entry name" value="R3H-like domain"/>
    <property type="match status" value="1"/>
</dbReference>
<dbReference type="PROSITE" id="PS51061">
    <property type="entry name" value="R3H"/>
    <property type="match status" value="1"/>
</dbReference>
<dbReference type="AlphaFoldDB" id="A0AAN8NRE7"/>
<evidence type="ECO:0000313" key="4">
    <source>
        <dbReference type="EMBL" id="KAK6520399.1"/>
    </source>
</evidence>
<feature type="domain" description="G-patch" evidence="2">
    <location>
        <begin position="658"/>
        <end position="700"/>
    </location>
</feature>
<protein>
    <recommendedName>
        <fullName evidence="6">Protein SQS1</fullName>
    </recommendedName>
</protein>
<dbReference type="Pfam" id="PF01585">
    <property type="entry name" value="G-patch"/>
    <property type="match status" value="1"/>
</dbReference>
<feature type="compositionally biased region" description="Basic residues" evidence="1">
    <location>
        <begin position="1"/>
        <end position="15"/>
    </location>
</feature>
<accession>A0AAN8NRE7</accession>
<dbReference type="PROSITE" id="PS50174">
    <property type="entry name" value="G_PATCH"/>
    <property type="match status" value="1"/>
</dbReference>
<evidence type="ECO:0008006" key="6">
    <source>
        <dbReference type="Google" id="ProtNLM"/>
    </source>
</evidence>
<sequence>MPRRKHQRPSPHKSHGSNNRSANRHQQANQTTPTSGKRGKPQRRLLLGDDFTPDSYDGPSSLGGHHSFTLQQEARNTEERYYRRNDDRKLRQLGITFVRPQQPNDPDTERNILSSANILDKPSPPTETTLTRSEFLAAASVASATRTSRPTVFNNPKTDPIFEDDFGSQLKIQNESSSSEEEVVFIPRNQRRPIGAQIEPQKCKAQLTVPSAPRPIIVTTPRDLKPPKEAPMGSRQPKSDDDEILADYIRNLEENGEDIRDVFSLRPLGSHLDDIDTGIESAYLQEMQMLGRSDLDSDEPGIYVDINNAAIIGKRKGKFGPEYHFKPAGSRLDEALWLEGMDMTCDIQHLIDHFEAGLDDSDCFSSEHEHFGDPASHDQGDVDQALNKALRFDEGDEEDDDGEDDFDVEELADMMFGKPNKQGKFPRASKLADAYDDFDIMSRERASLAFNRKSRKGNIGRPSSKLMNMDMDSDEAQIQIRLEQYILADREKKKSRKQEREMRRQTGALGICGTPMKPKSMDIKGYPGGITMSRVHSSIKQFLMSGVAERLSLPPMQKQDRLHIHILAHGFFMQSKSQGKGNDRFPVLYKTKQSRLFEGDEKAIDILLSNPSGRGSQGRFGNNRSKSSRQFTSGSGGDRTIHNKDGMIVGTGAAELSQGNKGYDMLARMGWTTGTGLGSNRTGILDPVQAIVKNSRAGLG</sequence>
<dbReference type="Pfam" id="PF01424">
    <property type="entry name" value="R3H"/>
    <property type="match status" value="1"/>
</dbReference>
<feature type="compositionally biased region" description="Basic and acidic residues" evidence="1">
    <location>
        <begin position="75"/>
        <end position="85"/>
    </location>
</feature>
<dbReference type="SUPFAM" id="SSF82708">
    <property type="entry name" value="R3H domain"/>
    <property type="match status" value="1"/>
</dbReference>
<dbReference type="InterPro" id="IPR051189">
    <property type="entry name" value="Splicing_assoc_domain"/>
</dbReference>
<dbReference type="InterPro" id="IPR036867">
    <property type="entry name" value="R3H_dom_sf"/>
</dbReference>
<keyword evidence="5" id="KW-1185">Reference proteome</keyword>
<feature type="region of interest" description="Disordered" evidence="1">
    <location>
        <begin position="1"/>
        <end position="85"/>
    </location>
</feature>
<evidence type="ECO:0000259" key="2">
    <source>
        <dbReference type="PROSITE" id="PS50174"/>
    </source>
</evidence>
<feature type="region of interest" description="Disordered" evidence="1">
    <location>
        <begin position="216"/>
        <end position="241"/>
    </location>
</feature>
<evidence type="ECO:0000256" key="1">
    <source>
        <dbReference type="SAM" id="MobiDB-lite"/>
    </source>
</evidence>
<dbReference type="InterPro" id="IPR001374">
    <property type="entry name" value="R3H_dom"/>
</dbReference>
<comment type="caution">
    <text evidence="4">The sequence shown here is derived from an EMBL/GenBank/DDBJ whole genome shotgun (WGS) entry which is preliminary data.</text>
</comment>
<dbReference type="SMART" id="SM00443">
    <property type="entry name" value="G_patch"/>
    <property type="match status" value="1"/>
</dbReference>
<evidence type="ECO:0000313" key="5">
    <source>
        <dbReference type="Proteomes" id="UP001307849"/>
    </source>
</evidence>
<feature type="region of interest" description="Disordered" evidence="1">
    <location>
        <begin position="608"/>
        <end position="645"/>
    </location>
</feature>
<dbReference type="PANTHER" id="PTHR14195">
    <property type="entry name" value="G PATCH DOMAIN CONTAINING PROTEIN 2"/>
    <property type="match status" value="1"/>
</dbReference>
<dbReference type="CDD" id="cd02325">
    <property type="entry name" value="R3H"/>
    <property type="match status" value="1"/>
</dbReference>
<dbReference type="GO" id="GO:0003676">
    <property type="term" value="F:nucleic acid binding"/>
    <property type="evidence" value="ECO:0007669"/>
    <property type="project" value="UniProtKB-UniRule"/>
</dbReference>
<feature type="compositionally biased region" description="Polar residues" evidence="1">
    <location>
        <begin position="16"/>
        <end position="35"/>
    </location>
</feature>
<dbReference type="EMBL" id="JAVHJM010000001">
    <property type="protein sequence ID" value="KAK6520399.1"/>
    <property type="molecule type" value="Genomic_DNA"/>
</dbReference>
<organism evidence="4 5">
    <name type="scientific">Arthrobotrys conoides</name>
    <dbReference type="NCBI Taxonomy" id="74498"/>
    <lineage>
        <taxon>Eukaryota</taxon>
        <taxon>Fungi</taxon>
        <taxon>Dikarya</taxon>
        <taxon>Ascomycota</taxon>
        <taxon>Pezizomycotina</taxon>
        <taxon>Orbiliomycetes</taxon>
        <taxon>Orbiliales</taxon>
        <taxon>Orbiliaceae</taxon>
        <taxon>Arthrobotrys</taxon>
    </lineage>
</organism>